<feature type="compositionally biased region" description="Basic and acidic residues" evidence="2">
    <location>
        <begin position="158"/>
        <end position="167"/>
    </location>
</feature>
<feature type="compositionally biased region" description="Polar residues" evidence="2">
    <location>
        <begin position="146"/>
        <end position="157"/>
    </location>
</feature>
<feature type="coiled-coil region" evidence="1">
    <location>
        <begin position="254"/>
        <end position="288"/>
    </location>
</feature>
<evidence type="ECO:0000313" key="4">
    <source>
        <dbReference type="Proteomes" id="UP000295285"/>
    </source>
</evidence>
<dbReference type="EMBL" id="SMDG01000010">
    <property type="protein sequence ID" value="TCW53843.1"/>
    <property type="molecule type" value="Genomic_DNA"/>
</dbReference>
<feature type="region of interest" description="Disordered" evidence="2">
    <location>
        <begin position="134"/>
        <end position="167"/>
    </location>
</feature>
<evidence type="ECO:0000256" key="2">
    <source>
        <dbReference type="SAM" id="MobiDB-lite"/>
    </source>
</evidence>
<evidence type="ECO:0000313" key="3">
    <source>
        <dbReference type="EMBL" id="TCW53843.1"/>
    </source>
</evidence>
<dbReference type="AlphaFoldDB" id="A0A4R4BCL4"/>
<accession>A0A4R4BCL4</accession>
<dbReference type="InterPro" id="IPR019718">
    <property type="entry name" value="DUF2602"/>
</dbReference>
<protein>
    <submittedName>
        <fullName evidence="3">Uncharacterized protein DUF2602</fullName>
    </submittedName>
</protein>
<dbReference type="Proteomes" id="UP000295285">
    <property type="component" value="Unassembled WGS sequence"/>
</dbReference>
<name>A0A4R4BCL4_BACTU</name>
<comment type="caution">
    <text evidence="3">The sequence shown here is derived from an EMBL/GenBank/DDBJ whole genome shotgun (WGS) entry which is preliminary data.</text>
</comment>
<proteinExistence type="predicted"/>
<keyword evidence="1" id="KW-0175">Coiled coil</keyword>
<feature type="compositionally biased region" description="Basic and acidic residues" evidence="2">
    <location>
        <begin position="134"/>
        <end position="143"/>
    </location>
</feature>
<feature type="coiled-coil region" evidence="1">
    <location>
        <begin position="191"/>
        <end position="225"/>
    </location>
</feature>
<organism evidence="3 4">
    <name type="scientific">Bacillus thuringiensis</name>
    <dbReference type="NCBI Taxonomy" id="1428"/>
    <lineage>
        <taxon>Bacteria</taxon>
        <taxon>Bacillati</taxon>
        <taxon>Bacillota</taxon>
        <taxon>Bacilli</taxon>
        <taxon>Bacillales</taxon>
        <taxon>Bacillaceae</taxon>
        <taxon>Bacillus</taxon>
        <taxon>Bacillus cereus group</taxon>
    </lineage>
</organism>
<dbReference type="Pfam" id="PF10782">
    <property type="entry name" value="zf-C2HCIx2C"/>
    <property type="match status" value="1"/>
</dbReference>
<evidence type="ECO:0000256" key="1">
    <source>
        <dbReference type="SAM" id="Coils"/>
    </source>
</evidence>
<gene>
    <name evidence="3" type="ORF">EC910_11076</name>
</gene>
<reference evidence="3 4" key="1">
    <citation type="submission" date="2019-03" db="EMBL/GenBank/DDBJ databases">
        <title>Above-ground endophytic microbial communities from plants in different locations in the United States.</title>
        <authorList>
            <person name="Frank C."/>
        </authorList>
    </citation>
    <scope>NUCLEOTIDE SEQUENCE [LARGE SCALE GENOMIC DNA]</scope>
    <source>
        <strain evidence="3 4">LP_2_YM</strain>
    </source>
</reference>
<sequence length="314" mass="36202">MTISLYYLPFNLIWGDGLNKKEKRQVRLRILNLQDNHCKACKTVPKSIGNNYAIARWCSENCEIGKNLKSLGESLLEGRTEHMAEQKNWDQICVTAEKLRAADEKKWTWGNIAAEFGVTEGNLYYHVAKRRETNATPDKRVDAPKNPQNTKPLTQPQNDEKTKSELPKLKPEVAEHIEKVEELDTFWKERLNGILDEKDALRKELSEVSKMYEDLKKANDILAKECIAETKLRLEAEDVLKLMQDQLQSGDEDYNSLINEFNAITEKNHELEHDLRKMHINVRAAEETVAKEREHRLELQGRSQALGIALKAVL</sequence>